<gene>
    <name evidence="1" type="ORF">ANANG_G00147220</name>
</gene>
<name>A0A9D3RWH0_ANGAN</name>
<organism evidence="1 2">
    <name type="scientific">Anguilla anguilla</name>
    <name type="common">European freshwater eel</name>
    <name type="synonym">Muraena anguilla</name>
    <dbReference type="NCBI Taxonomy" id="7936"/>
    <lineage>
        <taxon>Eukaryota</taxon>
        <taxon>Metazoa</taxon>
        <taxon>Chordata</taxon>
        <taxon>Craniata</taxon>
        <taxon>Vertebrata</taxon>
        <taxon>Euteleostomi</taxon>
        <taxon>Actinopterygii</taxon>
        <taxon>Neopterygii</taxon>
        <taxon>Teleostei</taxon>
        <taxon>Anguilliformes</taxon>
        <taxon>Anguillidae</taxon>
        <taxon>Anguilla</taxon>
    </lineage>
</organism>
<accession>A0A9D3RWH0</accession>
<evidence type="ECO:0008006" key="3">
    <source>
        <dbReference type="Google" id="ProtNLM"/>
    </source>
</evidence>
<dbReference type="Proteomes" id="UP001044222">
    <property type="component" value="Chromosome 7"/>
</dbReference>
<protein>
    <recommendedName>
        <fullName evidence="3">Zinc-ribbon domain-containing protein</fullName>
    </recommendedName>
</protein>
<sequence>MDCPQCSRECGQNDKFCSECGCSLCSARTPVTECSVPGKLTVDFADVSSADLSRVRRNSADWTRPNFLASPSTSGAEPRRSSAVVHRVVPLGLQPRTASTATVSTAMEEGV</sequence>
<proteinExistence type="predicted"/>
<evidence type="ECO:0000313" key="1">
    <source>
        <dbReference type="EMBL" id="KAG5846194.1"/>
    </source>
</evidence>
<dbReference type="EMBL" id="JAFIRN010000007">
    <property type="protein sequence ID" value="KAG5846194.1"/>
    <property type="molecule type" value="Genomic_DNA"/>
</dbReference>
<evidence type="ECO:0000313" key="2">
    <source>
        <dbReference type="Proteomes" id="UP001044222"/>
    </source>
</evidence>
<comment type="caution">
    <text evidence="1">The sequence shown here is derived from an EMBL/GenBank/DDBJ whole genome shotgun (WGS) entry which is preliminary data.</text>
</comment>
<reference evidence="1" key="1">
    <citation type="submission" date="2021-01" db="EMBL/GenBank/DDBJ databases">
        <title>A chromosome-scale assembly of European eel, Anguilla anguilla.</title>
        <authorList>
            <person name="Henkel C."/>
            <person name="Jong-Raadsen S.A."/>
            <person name="Dufour S."/>
            <person name="Weltzien F.-A."/>
            <person name="Palstra A.P."/>
            <person name="Pelster B."/>
            <person name="Spaink H.P."/>
            <person name="Van Den Thillart G.E."/>
            <person name="Jansen H."/>
            <person name="Zahm M."/>
            <person name="Klopp C."/>
            <person name="Cedric C."/>
            <person name="Louis A."/>
            <person name="Berthelot C."/>
            <person name="Parey E."/>
            <person name="Roest Crollius H."/>
            <person name="Montfort J."/>
            <person name="Robinson-Rechavi M."/>
            <person name="Bucao C."/>
            <person name="Bouchez O."/>
            <person name="Gislard M."/>
            <person name="Lluch J."/>
            <person name="Milhes M."/>
            <person name="Lampietro C."/>
            <person name="Lopez Roques C."/>
            <person name="Donnadieu C."/>
            <person name="Braasch I."/>
            <person name="Desvignes T."/>
            <person name="Postlethwait J."/>
            <person name="Bobe J."/>
            <person name="Guiguen Y."/>
            <person name="Dirks R."/>
        </authorList>
    </citation>
    <scope>NUCLEOTIDE SEQUENCE</scope>
    <source>
        <strain evidence="1">Tag_6206</strain>
        <tissue evidence="1">Liver</tissue>
    </source>
</reference>
<keyword evidence="2" id="KW-1185">Reference proteome</keyword>
<dbReference type="AlphaFoldDB" id="A0A9D3RWH0"/>